<keyword evidence="3 10" id="KW-1134">Transmembrane beta strand</keyword>
<keyword evidence="6 10" id="KW-0472">Membrane</keyword>
<comment type="similarity">
    <text evidence="2 10">Belongs to the outer membrane factor (OMF) (TC 1.B.17) family.</text>
</comment>
<evidence type="ECO:0000256" key="5">
    <source>
        <dbReference type="ARBA" id="ARBA00022729"/>
    </source>
</evidence>
<dbReference type="RefSeq" id="WP_031567264.1">
    <property type="nucleotide sequence ID" value="NZ_CAAAIS010000008.1"/>
</dbReference>
<proteinExistence type="inferred from homology"/>
<dbReference type="Gene3D" id="2.20.200.10">
    <property type="entry name" value="Outer membrane efflux proteins (OEP)"/>
    <property type="match status" value="1"/>
</dbReference>
<organism evidence="11 12">
    <name type="scientific">Legionella wadsworthii</name>
    <dbReference type="NCBI Taxonomy" id="28088"/>
    <lineage>
        <taxon>Bacteria</taxon>
        <taxon>Pseudomonadati</taxon>
        <taxon>Pseudomonadota</taxon>
        <taxon>Gammaproteobacteria</taxon>
        <taxon>Legionellales</taxon>
        <taxon>Legionellaceae</taxon>
        <taxon>Legionella</taxon>
    </lineage>
</organism>
<evidence type="ECO:0000313" key="12">
    <source>
        <dbReference type="Proteomes" id="UP000255297"/>
    </source>
</evidence>
<dbReference type="GO" id="GO:0015562">
    <property type="term" value="F:efflux transmembrane transporter activity"/>
    <property type="evidence" value="ECO:0007669"/>
    <property type="project" value="InterPro"/>
</dbReference>
<reference evidence="11 12" key="1">
    <citation type="submission" date="2018-06" db="EMBL/GenBank/DDBJ databases">
        <authorList>
            <consortium name="Pathogen Informatics"/>
            <person name="Doyle S."/>
        </authorList>
    </citation>
    <scope>NUCLEOTIDE SEQUENCE [LARGE SCALE GENOMIC DNA]</scope>
    <source>
        <strain evidence="11 12">NCTC11532</strain>
    </source>
</reference>
<dbReference type="PANTHER" id="PTHR30203">
    <property type="entry name" value="OUTER MEMBRANE CATION EFFLUX PROTEIN"/>
    <property type="match status" value="1"/>
</dbReference>
<dbReference type="OrthoDB" id="9770517at2"/>
<dbReference type="SUPFAM" id="SSF56954">
    <property type="entry name" value="Outer membrane efflux proteins (OEP)"/>
    <property type="match status" value="1"/>
</dbReference>
<dbReference type="Proteomes" id="UP000255297">
    <property type="component" value="Unassembled WGS sequence"/>
</dbReference>
<evidence type="ECO:0000313" key="11">
    <source>
        <dbReference type="EMBL" id="STY29037.1"/>
    </source>
</evidence>
<evidence type="ECO:0000256" key="6">
    <source>
        <dbReference type="ARBA" id="ARBA00023136"/>
    </source>
</evidence>
<keyword evidence="12" id="KW-1185">Reference proteome</keyword>
<dbReference type="NCBIfam" id="TIGR01845">
    <property type="entry name" value="outer_NodT"/>
    <property type="match status" value="1"/>
</dbReference>
<dbReference type="EMBL" id="UGPB01000001">
    <property type="protein sequence ID" value="STY29037.1"/>
    <property type="molecule type" value="Genomic_DNA"/>
</dbReference>
<keyword evidence="4 10" id="KW-0812">Transmembrane</keyword>
<dbReference type="Pfam" id="PF02321">
    <property type="entry name" value="OEP"/>
    <property type="match status" value="2"/>
</dbReference>
<feature type="signal peptide" evidence="10">
    <location>
        <begin position="1"/>
        <end position="23"/>
    </location>
</feature>
<sequence>MRLWIRVMTCVYLWMLVSCSISLSQQRQTKNIKPVPQMEHSINKRLQKKEIFSKGTWPNSQWWLTYGSPELNQLISEALANNPSIQKVKKRIEIAKQQAIVTRSRLAPLVFFNAHENRQYISKNGLYRAFNPHFPLSARLIDLSLSFAYEFDFWGKNRNLFYAALGEAKAQEAEAAEVTLITSTAIAQAYFAYKTNLMRKKLYGQLVHVLNKDSKLQNKLVQKGLSSQLSSLEASEKLFEARRLLSGITDELITNKHLINTLAGRGPDEPLSINSALPPLPKKLDIPQILPLEFLARRPDLMAQLWRAKALAYKTGAAMAEYYPDINLVGLIGLESTSWRKLFDLSSGTAAIRPALQLPIFTAGAIRANIRANKAEFDAAIDAYNNLLLSSTQEVLNALAFAEDIYQQKKEQQQVVHYAKQRYRLSNLRQQKGLDSFFDLYTLKENVIQQQIIDITLLYNQYLASIKLTRALGGGYSQNMVPLVKNT</sequence>
<keyword evidence="5 10" id="KW-0732">Signal</keyword>
<evidence type="ECO:0000256" key="7">
    <source>
        <dbReference type="ARBA" id="ARBA00023139"/>
    </source>
</evidence>
<gene>
    <name evidence="11" type="primary">mdtP</name>
    <name evidence="11" type="ORF">NCTC11532_01214</name>
</gene>
<accession>A0A378LQQ1</accession>
<dbReference type="Gene3D" id="1.20.1600.10">
    <property type="entry name" value="Outer membrane efflux proteins (OEP)"/>
    <property type="match status" value="1"/>
</dbReference>
<keyword evidence="7 10" id="KW-0564">Palmitate</keyword>
<evidence type="ECO:0000256" key="1">
    <source>
        <dbReference type="ARBA" id="ARBA00004370"/>
    </source>
</evidence>
<dbReference type="AlphaFoldDB" id="A0A378LQQ1"/>
<comment type="function">
    <text evidence="9">Could be involved in resistance to puromycin, acriflavine and tetraphenylarsonium chloride.</text>
</comment>
<dbReference type="PROSITE" id="PS51257">
    <property type="entry name" value="PROKAR_LIPOPROTEIN"/>
    <property type="match status" value="1"/>
</dbReference>
<dbReference type="GO" id="GO:0009279">
    <property type="term" value="C:cell outer membrane"/>
    <property type="evidence" value="ECO:0007669"/>
    <property type="project" value="UniProtKB-SubCell"/>
</dbReference>
<evidence type="ECO:0000256" key="4">
    <source>
        <dbReference type="ARBA" id="ARBA00022692"/>
    </source>
</evidence>
<evidence type="ECO:0000256" key="8">
    <source>
        <dbReference type="ARBA" id="ARBA00023288"/>
    </source>
</evidence>
<dbReference type="InterPro" id="IPR003423">
    <property type="entry name" value="OMP_efflux"/>
</dbReference>
<evidence type="ECO:0000256" key="2">
    <source>
        <dbReference type="ARBA" id="ARBA00007613"/>
    </source>
</evidence>
<evidence type="ECO:0000256" key="3">
    <source>
        <dbReference type="ARBA" id="ARBA00022452"/>
    </source>
</evidence>
<keyword evidence="8 10" id="KW-0449">Lipoprotein</keyword>
<evidence type="ECO:0000256" key="10">
    <source>
        <dbReference type="RuleBase" id="RU362097"/>
    </source>
</evidence>
<dbReference type="STRING" id="1122170.GCA_000701265_01805"/>
<dbReference type="PANTHER" id="PTHR30203:SF20">
    <property type="entry name" value="MULTIDRUG RESISTANCE OUTER MEMBRANE PROTEIN MDTP-RELATED"/>
    <property type="match status" value="1"/>
</dbReference>
<protein>
    <submittedName>
        <fullName evidence="11">Outer membrane efflux lipoprotein</fullName>
    </submittedName>
</protein>
<dbReference type="InterPro" id="IPR010131">
    <property type="entry name" value="MdtP/NodT-like"/>
</dbReference>
<feature type="chain" id="PRO_5016487227" evidence="10">
    <location>
        <begin position="24"/>
        <end position="487"/>
    </location>
</feature>
<comment type="subcellular location">
    <subcellularLocation>
        <location evidence="10">Cell outer membrane</location>
        <topology evidence="10">Lipid-anchor</topology>
    </subcellularLocation>
    <subcellularLocation>
        <location evidence="1">Membrane</location>
    </subcellularLocation>
</comment>
<evidence type="ECO:0000256" key="9">
    <source>
        <dbReference type="ARBA" id="ARBA00037313"/>
    </source>
</evidence>
<name>A0A378LQQ1_9GAMM</name>